<feature type="non-terminal residue" evidence="1">
    <location>
        <position position="26"/>
    </location>
</feature>
<proteinExistence type="predicted"/>
<dbReference type="EC" id="3.2.1.23" evidence="1"/>
<sequence length="26" mass="3378">MKRYFHPNSRFIINVFERVFFNKMKK</sequence>
<keyword evidence="1" id="KW-0326">Glycosidase</keyword>
<dbReference type="GO" id="GO:0004565">
    <property type="term" value="F:beta-galactosidase activity"/>
    <property type="evidence" value="ECO:0007669"/>
    <property type="project" value="UniProtKB-EC"/>
</dbReference>
<keyword evidence="1" id="KW-0378">Hydrolase</keyword>
<accession>A0A5J4Q6H1</accession>
<comment type="caution">
    <text evidence="1">The sequence shown here is derived from an EMBL/GenBank/DDBJ whole genome shotgun (WGS) entry which is preliminary data.</text>
</comment>
<name>A0A5J4Q6H1_9ZZZZ</name>
<gene>
    <name evidence="1" type="ORF">EZS27_033120</name>
</gene>
<reference evidence="1" key="1">
    <citation type="submission" date="2019-03" db="EMBL/GenBank/DDBJ databases">
        <title>Single cell metagenomics reveals metabolic interactions within the superorganism composed of flagellate Streblomastix strix and complex community of Bacteroidetes bacteria on its surface.</title>
        <authorList>
            <person name="Treitli S.C."/>
            <person name="Kolisko M."/>
            <person name="Husnik F."/>
            <person name="Keeling P."/>
            <person name="Hampl V."/>
        </authorList>
    </citation>
    <scope>NUCLEOTIDE SEQUENCE</scope>
    <source>
        <strain evidence="1">STM</strain>
    </source>
</reference>
<organism evidence="1">
    <name type="scientific">termite gut metagenome</name>
    <dbReference type="NCBI Taxonomy" id="433724"/>
    <lineage>
        <taxon>unclassified sequences</taxon>
        <taxon>metagenomes</taxon>
        <taxon>organismal metagenomes</taxon>
    </lineage>
</organism>
<evidence type="ECO:0000313" key="1">
    <source>
        <dbReference type="EMBL" id="KAA6316590.1"/>
    </source>
</evidence>
<protein>
    <submittedName>
        <fullName evidence="1">Beta-galactosidase</fullName>
        <ecNumber evidence="1">3.2.1.23</ecNumber>
    </submittedName>
</protein>
<dbReference type="AlphaFoldDB" id="A0A5J4Q6H1"/>
<dbReference type="EMBL" id="SNRY01004824">
    <property type="protein sequence ID" value="KAA6316590.1"/>
    <property type="molecule type" value="Genomic_DNA"/>
</dbReference>